<evidence type="ECO:0008006" key="3">
    <source>
        <dbReference type="Google" id="ProtNLM"/>
    </source>
</evidence>
<sequence length="204" mass="22575">MRILCVIAFFLAMLEARLYVGFEAGYSTQGIQTAEAPNNFSVSAITLNSLADSLENQSRGYTLNLVFGNEHIVANVFGSRIGVGVGYTQTHDQTDYRFVDLSLNGALMLDLYNDGNYSAGIFGGAEVGYQYVMREKPIATQSPHLLNLYGNTGFSFLIARHHRLDFVAKLPLSSVSFFDGKQMLIGGKRVFVRTSFLGSYKYVF</sequence>
<evidence type="ECO:0000313" key="2">
    <source>
        <dbReference type="Proteomes" id="UP000092884"/>
    </source>
</evidence>
<accession>A0A1B1U5E9</accession>
<reference evidence="2" key="1">
    <citation type="submission" date="2016-07" db="EMBL/GenBank/DDBJ databases">
        <authorList>
            <person name="Florea S."/>
            <person name="Webb J.S."/>
            <person name="Jaromczyk J."/>
            <person name="Schardl C.L."/>
        </authorList>
    </citation>
    <scope>NUCLEOTIDE SEQUENCE [LARGE SCALE GENOMIC DNA]</scope>
    <source>
        <strain evidence="2">MIT 01-6242</strain>
    </source>
</reference>
<dbReference type="OrthoDB" id="5324414at2"/>
<dbReference type="InterPro" id="IPR002718">
    <property type="entry name" value="OMP_Helicobacter"/>
</dbReference>
<proteinExistence type="predicted"/>
<name>A0A1B1U5E9_9HELI</name>
<organism evidence="1 2">
    <name type="scientific">Helicobacter enhydrae</name>
    <dbReference type="NCBI Taxonomy" id="222136"/>
    <lineage>
        <taxon>Bacteria</taxon>
        <taxon>Pseudomonadati</taxon>
        <taxon>Campylobacterota</taxon>
        <taxon>Epsilonproteobacteria</taxon>
        <taxon>Campylobacterales</taxon>
        <taxon>Helicobacteraceae</taxon>
        <taxon>Helicobacter</taxon>
    </lineage>
</organism>
<protein>
    <recommendedName>
        <fullName evidence="3">Outer membrane beta-barrel protein</fullName>
    </recommendedName>
</protein>
<dbReference type="EMBL" id="CP016503">
    <property type="protein sequence ID" value="ANV97980.1"/>
    <property type="molecule type" value="Genomic_DNA"/>
</dbReference>
<dbReference type="RefSeq" id="WP_066339963.1">
    <property type="nucleotide sequence ID" value="NZ_CP016503.1"/>
</dbReference>
<dbReference type="Proteomes" id="UP000092884">
    <property type="component" value="Chromosome"/>
</dbReference>
<dbReference type="AlphaFoldDB" id="A0A1B1U5E9"/>
<gene>
    <name evidence="1" type="ORF">BBW65_03830</name>
</gene>
<dbReference type="KEGG" id="het:BBW65_03830"/>
<dbReference type="STRING" id="222136.BBW65_03830"/>
<keyword evidence="2" id="KW-1185">Reference proteome</keyword>
<dbReference type="Pfam" id="PF01856">
    <property type="entry name" value="HP_OMP"/>
    <property type="match status" value="1"/>
</dbReference>
<evidence type="ECO:0000313" key="1">
    <source>
        <dbReference type="EMBL" id="ANV97980.1"/>
    </source>
</evidence>